<dbReference type="Gene3D" id="3.10.10.10">
    <property type="entry name" value="HIV Type 1 Reverse Transcriptase, subunit A, domain 1"/>
    <property type="match status" value="1"/>
</dbReference>
<feature type="domain" description="RNase H type-1" evidence="16">
    <location>
        <begin position="1696"/>
        <end position="1831"/>
    </location>
</feature>
<dbReference type="RefSeq" id="YP_009552737.1">
    <property type="nucleotide sequence ID" value="NC_040635.1"/>
</dbReference>
<feature type="domain" description="Reverse transcriptase" evidence="15">
    <location>
        <begin position="1415"/>
        <end position="1605"/>
    </location>
</feature>
<dbReference type="Pfam" id="PF22909">
    <property type="entry name" value="Caulimovir_coat_dom"/>
    <property type="match status" value="1"/>
</dbReference>
<reference evidence="17" key="2">
    <citation type="journal article" date="2018" name="PLoS ONE">
        <title>A novel Badnavirus discovered from Betula sp. affected by birch leaf roll disease.</title>
        <authorList>
            <person name="Rumbou A."/>
            <person name="Candresse T."/>
            <person name="Marais A."/>
            <person name="Theil S."/>
            <person name="Langer J."/>
            <person name="Jalkanen R."/>
            <person name="Buettner C."/>
        </authorList>
    </citation>
    <scope>NUCLEOTIDE SEQUENCE</scope>
    <source>
        <strain evidence="18">BpubFin407501</strain>
        <strain evidence="17">BpubFin407507</strain>
    </source>
</reference>
<feature type="compositionally biased region" description="Polar residues" evidence="13">
    <location>
        <begin position="591"/>
        <end position="600"/>
    </location>
</feature>
<dbReference type="InterPro" id="IPR043502">
    <property type="entry name" value="DNA/RNA_pol_sf"/>
</dbReference>
<dbReference type="InterPro" id="IPR041373">
    <property type="entry name" value="RT_RNaseH"/>
</dbReference>
<evidence type="ECO:0000256" key="9">
    <source>
        <dbReference type="ARBA" id="ARBA00022842"/>
    </source>
</evidence>
<evidence type="ECO:0000256" key="6">
    <source>
        <dbReference type="ARBA" id="ARBA00022750"/>
    </source>
</evidence>
<dbReference type="Gene3D" id="3.30.420.10">
    <property type="entry name" value="Ribonuclease H-like superfamily/Ribonuclease H"/>
    <property type="match status" value="1"/>
</dbReference>
<dbReference type="Gene3D" id="4.10.60.10">
    <property type="entry name" value="Zinc finger, CCHC-type"/>
    <property type="match status" value="1"/>
</dbReference>
<feature type="region of interest" description="Disordered" evidence="13">
    <location>
        <begin position="541"/>
        <end position="563"/>
    </location>
</feature>
<dbReference type="KEGG" id="vg:41701720"/>
<dbReference type="SUPFAM" id="SSF57756">
    <property type="entry name" value="Retrovirus zinc finger-like domains"/>
    <property type="match status" value="1"/>
</dbReference>
<evidence type="ECO:0000313" key="17">
    <source>
        <dbReference type="EMBL" id="AVA17853.1"/>
    </source>
</evidence>
<organism evidence="17 19">
    <name type="scientific">Birch leaf roll-associated virus</name>
    <dbReference type="NCBI Taxonomy" id="2057979"/>
    <lineage>
        <taxon>Viruses</taxon>
        <taxon>Riboviria</taxon>
        <taxon>Pararnavirae</taxon>
        <taxon>Artverviricota</taxon>
        <taxon>Revtraviricetes</taxon>
        <taxon>Ortervirales</taxon>
        <taxon>Caulimoviridae</taxon>
        <taxon>Badnavirus</taxon>
        <taxon>Badnavirus volubetulae</taxon>
    </lineage>
</organism>
<dbReference type="GO" id="GO:0006310">
    <property type="term" value="P:DNA recombination"/>
    <property type="evidence" value="ECO:0007669"/>
    <property type="project" value="UniProtKB-KW"/>
</dbReference>
<dbReference type="InterPro" id="IPR043128">
    <property type="entry name" value="Rev_trsase/Diguanyl_cyclase"/>
</dbReference>
<dbReference type="GeneID" id="41701720"/>
<keyword evidence="2" id="KW-0645">Protease</keyword>
<dbReference type="EMBL" id="MG686419">
    <property type="protein sequence ID" value="AVA17853.1"/>
    <property type="molecule type" value="Genomic_DNA"/>
</dbReference>
<gene>
    <name evidence="17" type="primary">BLRaV_gp3</name>
</gene>
<feature type="compositionally biased region" description="Low complexity" evidence="13">
    <location>
        <begin position="65"/>
        <end position="81"/>
    </location>
</feature>
<evidence type="ECO:0000256" key="10">
    <source>
        <dbReference type="ARBA" id="ARBA00022918"/>
    </source>
</evidence>
<feature type="compositionally biased region" description="Polar residues" evidence="13">
    <location>
        <begin position="1880"/>
        <end position="1902"/>
    </location>
</feature>
<evidence type="ECO:0000313" key="18">
    <source>
        <dbReference type="EMBL" id="AVA17857.1"/>
    </source>
</evidence>
<keyword evidence="3" id="KW-0808">Transferase</keyword>
<dbReference type="EC" id="2.7.7.49" evidence="1"/>
<dbReference type="GO" id="GO:0003964">
    <property type="term" value="F:RNA-directed DNA polymerase activity"/>
    <property type="evidence" value="ECO:0007669"/>
    <property type="project" value="UniProtKB-KW"/>
</dbReference>
<feature type="region of interest" description="Disordered" evidence="13">
    <location>
        <begin position="1119"/>
        <end position="1139"/>
    </location>
</feature>
<keyword evidence="11" id="KW-0233">DNA recombination</keyword>
<dbReference type="Pfam" id="PF00098">
    <property type="entry name" value="zf-CCHC"/>
    <property type="match status" value="1"/>
</dbReference>
<evidence type="ECO:0000256" key="5">
    <source>
        <dbReference type="ARBA" id="ARBA00022722"/>
    </source>
</evidence>
<dbReference type="Pfam" id="PF00077">
    <property type="entry name" value="RVP"/>
    <property type="match status" value="1"/>
</dbReference>
<evidence type="ECO:0000256" key="11">
    <source>
        <dbReference type="ARBA" id="ARBA00023172"/>
    </source>
</evidence>
<keyword evidence="19" id="KW-1185">Reference proteome</keyword>
<name>A0A2L0W0M5_9VIRU</name>
<dbReference type="GO" id="GO:0008270">
    <property type="term" value="F:zinc ion binding"/>
    <property type="evidence" value="ECO:0007669"/>
    <property type="project" value="UniProtKB-KW"/>
</dbReference>
<evidence type="ECO:0000256" key="1">
    <source>
        <dbReference type="ARBA" id="ARBA00012493"/>
    </source>
</evidence>
<feature type="region of interest" description="Disordered" evidence="13">
    <location>
        <begin position="57"/>
        <end position="85"/>
    </location>
</feature>
<feature type="compositionally biased region" description="Basic and acidic residues" evidence="13">
    <location>
        <begin position="1936"/>
        <end position="1948"/>
    </location>
</feature>
<dbReference type="GO" id="GO:0004523">
    <property type="term" value="F:RNA-DNA hybrid ribonuclease activity"/>
    <property type="evidence" value="ECO:0007669"/>
    <property type="project" value="InterPro"/>
</dbReference>
<dbReference type="InterPro" id="IPR018061">
    <property type="entry name" value="Retropepsins"/>
</dbReference>
<dbReference type="PROSITE" id="PS50158">
    <property type="entry name" value="ZF_CCHC"/>
    <property type="match status" value="1"/>
</dbReference>
<protein>
    <recommendedName>
        <fullName evidence="1">RNA-directed DNA polymerase</fullName>
        <ecNumber evidence="1">2.7.7.49</ecNumber>
    </recommendedName>
</protein>
<dbReference type="InterPro" id="IPR001878">
    <property type="entry name" value="Znf_CCHC"/>
</dbReference>
<feature type="region of interest" description="Disordered" evidence="13">
    <location>
        <begin position="576"/>
        <end position="603"/>
    </location>
</feature>
<dbReference type="Proteomes" id="UP000290700">
    <property type="component" value="Segment"/>
</dbReference>
<dbReference type="SMART" id="SM00343">
    <property type="entry name" value="ZnF_C2HC"/>
    <property type="match status" value="1"/>
</dbReference>
<dbReference type="InterPro" id="IPR036397">
    <property type="entry name" value="RNaseH_sf"/>
</dbReference>
<keyword evidence="5" id="KW-0540">Nuclease</keyword>
<feature type="region of interest" description="Disordered" evidence="13">
    <location>
        <begin position="1921"/>
        <end position="1955"/>
    </location>
</feature>
<dbReference type="PROSITE" id="PS50879">
    <property type="entry name" value="RNASE_H_1"/>
    <property type="match status" value="1"/>
</dbReference>
<accession>A0A2L0W0M5</accession>
<evidence type="ECO:0000256" key="13">
    <source>
        <dbReference type="SAM" id="MobiDB-lite"/>
    </source>
</evidence>
<keyword evidence="12" id="KW-0862">Zinc</keyword>
<dbReference type="EMBL" id="MG686420">
    <property type="protein sequence ID" value="AVA17857.1"/>
    <property type="molecule type" value="Genomic_DNA"/>
</dbReference>
<evidence type="ECO:0000256" key="4">
    <source>
        <dbReference type="ARBA" id="ARBA00022695"/>
    </source>
</evidence>
<evidence type="ECO:0000256" key="3">
    <source>
        <dbReference type="ARBA" id="ARBA00022679"/>
    </source>
</evidence>
<evidence type="ECO:0000256" key="2">
    <source>
        <dbReference type="ARBA" id="ARBA00022670"/>
    </source>
</evidence>
<dbReference type="CDD" id="cd01647">
    <property type="entry name" value="RT_LTR"/>
    <property type="match status" value="1"/>
</dbReference>
<dbReference type="Gene3D" id="3.30.70.270">
    <property type="match status" value="2"/>
</dbReference>
<dbReference type="PROSITE" id="PS50878">
    <property type="entry name" value="RT_POL"/>
    <property type="match status" value="1"/>
</dbReference>
<feature type="region of interest" description="Disordered" evidence="13">
    <location>
        <begin position="1865"/>
        <end position="1902"/>
    </location>
</feature>
<dbReference type="PANTHER" id="PTHR33064">
    <property type="entry name" value="POL PROTEIN"/>
    <property type="match status" value="1"/>
</dbReference>
<evidence type="ECO:0000313" key="19">
    <source>
        <dbReference type="Proteomes" id="UP000290700"/>
    </source>
</evidence>
<feature type="domain" description="CCHC-type" evidence="14">
    <location>
        <begin position="871"/>
        <end position="887"/>
    </location>
</feature>
<keyword evidence="9" id="KW-0460">Magnesium</keyword>
<dbReference type="SUPFAM" id="SSF56672">
    <property type="entry name" value="DNA/RNA polymerases"/>
    <property type="match status" value="1"/>
</dbReference>
<reference evidence="19" key="1">
    <citation type="journal article" date="2018" name="PLoS ONE">
        <title>A novel badnavirus discovered from Betula sp. affected by birch leaf-roll disease.</title>
        <authorList>
            <person name="Rumbou A."/>
            <person name="Candresse T."/>
            <person name="Marais A."/>
            <person name="Theil S."/>
            <person name="Langer J."/>
            <person name="Jalkanen R."/>
            <person name="Buettner C."/>
        </authorList>
    </citation>
    <scope>NUCLEOTIDE SEQUENCE [LARGE SCALE GENOMIC DNA]</scope>
</reference>
<evidence type="ECO:0000256" key="8">
    <source>
        <dbReference type="ARBA" id="ARBA00022801"/>
    </source>
</evidence>
<dbReference type="Pfam" id="PF00078">
    <property type="entry name" value="RVT_1"/>
    <property type="match status" value="1"/>
</dbReference>
<dbReference type="Pfam" id="PF17917">
    <property type="entry name" value="RT_RNaseH"/>
    <property type="match status" value="1"/>
</dbReference>
<keyword evidence="10" id="KW-0695">RNA-directed DNA polymerase</keyword>
<evidence type="ECO:0000256" key="7">
    <source>
        <dbReference type="ARBA" id="ARBA00022759"/>
    </source>
</evidence>
<evidence type="ECO:0000259" key="15">
    <source>
        <dbReference type="PROSITE" id="PS50878"/>
    </source>
</evidence>
<keyword evidence="8" id="KW-0378">Hydrolase</keyword>
<dbReference type="Gene3D" id="2.40.70.10">
    <property type="entry name" value="Acid Proteases"/>
    <property type="match status" value="1"/>
</dbReference>
<dbReference type="PANTHER" id="PTHR33064:SF37">
    <property type="entry name" value="RIBONUCLEASE H"/>
    <property type="match status" value="1"/>
</dbReference>
<sequence>MNRSRTVTVTERPPVRQTVSEHNTEIPTVEDQIRDYRRSQRRWYNTRRRLRNAVRSLTPERGRSMSRSSSMNSTTTRGSTRWTQGYNETLESELNPDAELQISQRRRARMIPAETLYGALNSEPEHRVYQHYSEQRVSLIDDQQDFRLIQPESYQALVDEGRQHIHVGMIMVRVSLLHRIDTGIQACIILRDTRFDGNRAIIGAMECDLSDGTAMVYLTPDMMLSIHDFYNHFQIAIMTRGYNNQWAGGESNMIITRSLIARLTNNSVTAFNYKVQGVLDYLTSKGVKALPGAPHPQSMLEGKEWKIGESKIPKPAQIPTRLYQRERTDGSTAIKFAGYTDKTASTSRPEDETEQDSDLEALMAIGDNDDCPEGETIVRFVENIAPTNPDGIIIGEAPTNLNRQEWWTDPRWDSLDESGKEGGPQYLVSYTIPDRYYEISPDDIQPTGWDDEIPEAPLDYPEYVPSSPVWDDETEAAYYYSSGSSSDSPDEAQADFQNPFASFLGGEGDVQNEIAMTAVGDMDYPALQSMIKGLEKTTIAEPSKDKNTTLMAESTGSGGGGNGWGRMEIQVNRPPGYAPATSTDLGYPTPTWETGGSSRQPRPIQMYRPPQPWYLPGAQIDNGVILVLPQDIGQYSAAVERWMTITLNVVNSRQFDSNQDKVNFIENLLGEDEKKIWISWRMAYEAQYHQIIANAGETQSILSSIRGILIGTDPYTGSVEEQNQAYRDIERLSCEKMGDVLQYMNAYKHLAPKTGRMWLSSELSEKFFRKLPPAIGEEIAGAFLAKYGDVGTNVMLRIMFTYQYLLEQCKRAAVQKSMKDLSFCKEMPLPGFYRSKKYGLRKAKTYNGKPHKTHVRVIRDKDKRREGTKCKCYLCGEEGHYARECKKEKRNINRSYIVDNTLLADGWDVVSVDPGEEDSDGIQSVSETEAVDSTDSVAIFREMGPYKQESLINNAFVLIFGPVPEANLTWMPQYPLNSQQGCCNHKWEEHTELALGGRQCSHCGRHTDCQKRAHCPDCKITACLFCAKMKHGIEIKDEEKPERLFEGTKSLMDSLYQHNRYLLDENGRLKEENKELREANRALRNPALQKILEKPPIIEEPQGEEELGQKLWGDLLTLSSPATTPRSRKGKEKKAEEGYLTDCTEEEAGVFYEAYTYEEADHTTATNEEAANQAYGKVALNRLYNMVVEFEIPREEGPPLKFKLRAVLDTGATSCCAKLSALPEEAITDSAMVSNFNGINSSQVARKRMKPGKMIIEGHSFKTPFIWAIQMTTFGVDMLIGCNFLRAMEGGLRIEGMEVTFYKNVTTIKTTMEPEKILAVEEEETLEFLELEEQAFHIATGSPEERQRFQEKCRPLMEELKAQGFIGEKPLQHWSLNRIQCKLDIINPHLTIECRPLKHVTPAMKDQFKRHTDQLLKLGVIRPSSSRHRTMAIIVQSGTSIDPKTGKEVRGKERMVLDYRSLNQNTHKDQYSLPGINTIVQRIGNAKVFSKFDLKSGFHQVTMDEESIPWTAFLTPDGLYEWLVMPFGLKNAPAVFQRKMDNCFKGTEEFIAVYIDDILVFSENHKQHEGHLRKMLEIVRQNGLVLSPTKMKIACSEIDFLGATIGNSRIQLQPHIVQKIADKPEKEIMTTTGLRSWLGIINYARNYLPKCGTLLGPLYNKVGAHGDKRWKESDFQLVRQIKEMVQRLPALKLPPPGAYMVIETDGCMEGWGGICKWKKSKGDSRGDEHVCAYVSGKFTVPKSTIDAEIFAVMETLNSLKIYYLDKKEVTIRTDCQAIIAFYNKQAQHKPSRVRWLNFCDYITGTGVVFIFEHIKGTENSLADQLSRLATNTVGFSQCPGFQETTAEGLLLIDTAFRELRQKEGRQWRKHLHHPQEEQHLSQGSTTYHPHRGSQSGKISPQGQQWMKLVSQFSSEMEGKYGPMLLQGHTSQGSRSHVTDDKKRKDEGWRMPSKIP</sequence>
<keyword evidence="6" id="KW-0064">Aspartyl protease</keyword>
<dbReference type="InterPro" id="IPR021109">
    <property type="entry name" value="Peptidase_aspartic_dom_sf"/>
</dbReference>
<keyword evidence="12" id="KW-0863">Zinc-finger</keyword>
<evidence type="ECO:0000259" key="14">
    <source>
        <dbReference type="PROSITE" id="PS50158"/>
    </source>
</evidence>
<keyword evidence="12" id="KW-0479">Metal-binding</keyword>
<keyword evidence="7" id="KW-0255">Endonuclease</keyword>
<dbReference type="InterPro" id="IPR002156">
    <property type="entry name" value="RNaseH_domain"/>
</dbReference>
<dbReference type="GO" id="GO:0004190">
    <property type="term" value="F:aspartic-type endopeptidase activity"/>
    <property type="evidence" value="ECO:0007669"/>
    <property type="project" value="UniProtKB-KW"/>
</dbReference>
<proteinExistence type="predicted"/>
<evidence type="ECO:0000259" key="16">
    <source>
        <dbReference type="PROSITE" id="PS50879"/>
    </source>
</evidence>
<dbReference type="InterPro" id="IPR036875">
    <property type="entry name" value="Znf_CCHC_sf"/>
</dbReference>
<keyword evidence="4" id="KW-0548">Nucleotidyltransferase</keyword>
<evidence type="ECO:0000256" key="12">
    <source>
        <dbReference type="PROSITE-ProRule" id="PRU00047"/>
    </source>
</evidence>
<dbReference type="SMR" id="A0A2L0W0M5"/>
<dbReference type="InterPro" id="IPR051320">
    <property type="entry name" value="Viral_Replic_Matur_Polypro"/>
</dbReference>
<dbReference type="FunFam" id="3.10.10.10:FF:000007">
    <property type="entry name" value="Retrovirus-related Pol polyprotein from transposon 17.6-like Protein"/>
    <property type="match status" value="1"/>
</dbReference>
<dbReference type="GO" id="GO:0006508">
    <property type="term" value="P:proteolysis"/>
    <property type="evidence" value="ECO:0007669"/>
    <property type="project" value="UniProtKB-KW"/>
</dbReference>
<dbReference type="InterPro" id="IPR000477">
    <property type="entry name" value="RT_dom"/>
</dbReference>
<dbReference type="GO" id="GO:0003676">
    <property type="term" value="F:nucleic acid binding"/>
    <property type="evidence" value="ECO:0007669"/>
    <property type="project" value="InterPro"/>
</dbReference>